<comment type="caution">
    <text evidence="2">The sequence shown here is derived from an EMBL/GenBank/DDBJ whole genome shotgun (WGS) entry which is preliminary data.</text>
</comment>
<evidence type="ECO:0000313" key="2">
    <source>
        <dbReference type="EMBL" id="GMI29570.1"/>
    </source>
</evidence>
<feature type="region of interest" description="Disordered" evidence="1">
    <location>
        <begin position="239"/>
        <end position="314"/>
    </location>
</feature>
<proteinExistence type="predicted"/>
<dbReference type="Proteomes" id="UP001165060">
    <property type="component" value="Unassembled WGS sequence"/>
</dbReference>
<feature type="region of interest" description="Disordered" evidence="1">
    <location>
        <begin position="181"/>
        <end position="220"/>
    </location>
</feature>
<feature type="compositionally biased region" description="Low complexity" evidence="1">
    <location>
        <begin position="186"/>
        <end position="217"/>
    </location>
</feature>
<protein>
    <submittedName>
        <fullName evidence="2">Uncharacterized protein</fullName>
    </submittedName>
</protein>
<accession>A0ABQ6MN97</accession>
<feature type="region of interest" description="Disordered" evidence="1">
    <location>
        <begin position="1"/>
        <end position="32"/>
    </location>
</feature>
<organism evidence="2 3">
    <name type="scientific">Tetraparma gracilis</name>
    <dbReference type="NCBI Taxonomy" id="2962635"/>
    <lineage>
        <taxon>Eukaryota</taxon>
        <taxon>Sar</taxon>
        <taxon>Stramenopiles</taxon>
        <taxon>Ochrophyta</taxon>
        <taxon>Bolidophyceae</taxon>
        <taxon>Parmales</taxon>
        <taxon>Triparmaceae</taxon>
        <taxon>Tetraparma</taxon>
    </lineage>
</organism>
<keyword evidence="3" id="KW-1185">Reference proteome</keyword>
<sequence>MARRHQNNSVSDALSWGASASAAPHSHPAPRRVNPQAAIDEQRYLASLLEPAGAPKEACTTNMDYDMVSAHEMPHVGGGRKTAFAYTQYQHAQPVLDGTGLDYEKERRVRAREREEAKLYQAVQPGNDLNRHVTGDTYARQMMQEFEQKQAEEAAKKEADLRVQQQAMDLRAQVQAEVERQRSTMQQQRQAPADYQQQYVPRQQQQQQLQAPQFGRGQAHEARGILQPKGAGAQGYFEARQGAESNPHKAKLAEMRERRWRREQGLPEDGVENQWSQQQQQQQQLAAKPRGGRHHYSHGGGRSSMGEAMNWSGS</sequence>
<reference evidence="2 3" key="1">
    <citation type="journal article" date="2023" name="Commun. Biol.">
        <title>Genome analysis of Parmales, the sister group of diatoms, reveals the evolutionary specialization of diatoms from phago-mixotrophs to photoautotrophs.</title>
        <authorList>
            <person name="Ban H."/>
            <person name="Sato S."/>
            <person name="Yoshikawa S."/>
            <person name="Yamada K."/>
            <person name="Nakamura Y."/>
            <person name="Ichinomiya M."/>
            <person name="Sato N."/>
            <person name="Blanc-Mathieu R."/>
            <person name="Endo H."/>
            <person name="Kuwata A."/>
            <person name="Ogata H."/>
        </authorList>
    </citation>
    <scope>NUCLEOTIDE SEQUENCE [LARGE SCALE GENOMIC DNA]</scope>
</reference>
<name>A0ABQ6MN97_9STRA</name>
<gene>
    <name evidence="2" type="ORF">TeGR_g8616</name>
</gene>
<dbReference type="EMBL" id="BRYB01003046">
    <property type="protein sequence ID" value="GMI29570.1"/>
    <property type="molecule type" value="Genomic_DNA"/>
</dbReference>
<feature type="compositionally biased region" description="Basic and acidic residues" evidence="1">
    <location>
        <begin position="251"/>
        <end position="265"/>
    </location>
</feature>
<evidence type="ECO:0000256" key="1">
    <source>
        <dbReference type="SAM" id="MobiDB-lite"/>
    </source>
</evidence>
<evidence type="ECO:0000313" key="3">
    <source>
        <dbReference type="Proteomes" id="UP001165060"/>
    </source>
</evidence>